<dbReference type="AlphaFoldDB" id="X1BIZ8"/>
<dbReference type="Gene3D" id="3.90.1530.10">
    <property type="entry name" value="Conserved hypothetical protein from pyrococcus furiosus pfu- 392566-001, ParB domain"/>
    <property type="match status" value="1"/>
</dbReference>
<accession>X1BIZ8</accession>
<proteinExistence type="predicted"/>
<sequence>MRETSQMKTITIELNKIKPNPFKKFIKNGKLDEEIISKLMEGYKQTTFHMNLKARENKKKEVELVYGHHRLEAAIRVFGKTHEIKIDVYSLKEFSDEKMLLDMIRENLTQRGEYYRDMADCVMLAKRCGDSALPKVFLLIHLIS</sequence>
<dbReference type="InterPro" id="IPR036086">
    <property type="entry name" value="ParB/Sulfiredoxin_sf"/>
</dbReference>
<reference evidence="1" key="1">
    <citation type="journal article" date="2014" name="Front. Microbiol.">
        <title>High frequency of phylogenetically diverse reductive dehalogenase-homologous genes in deep subseafloor sedimentary metagenomes.</title>
        <authorList>
            <person name="Kawai M."/>
            <person name="Futagami T."/>
            <person name="Toyoda A."/>
            <person name="Takaki Y."/>
            <person name="Nishi S."/>
            <person name="Hori S."/>
            <person name="Arai W."/>
            <person name="Tsubouchi T."/>
            <person name="Morono Y."/>
            <person name="Uchiyama I."/>
            <person name="Ito T."/>
            <person name="Fujiyama A."/>
            <person name="Inagaki F."/>
            <person name="Takami H."/>
        </authorList>
    </citation>
    <scope>NUCLEOTIDE SEQUENCE</scope>
    <source>
        <strain evidence="1">Expedition CK06-06</strain>
    </source>
</reference>
<evidence type="ECO:0000313" key="1">
    <source>
        <dbReference type="EMBL" id="GAG72021.1"/>
    </source>
</evidence>
<dbReference type="EMBL" id="BART01006963">
    <property type="protein sequence ID" value="GAG72021.1"/>
    <property type="molecule type" value="Genomic_DNA"/>
</dbReference>
<gene>
    <name evidence="1" type="ORF">S01H4_15890</name>
</gene>
<name>X1BIZ8_9ZZZZ</name>
<protein>
    <submittedName>
        <fullName evidence="1">Uncharacterized protein</fullName>
    </submittedName>
</protein>
<organism evidence="1">
    <name type="scientific">marine sediment metagenome</name>
    <dbReference type="NCBI Taxonomy" id="412755"/>
    <lineage>
        <taxon>unclassified sequences</taxon>
        <taxon>metagenomes</taxon>
        <taxon>ecological metagenomes</taxon>
    </lineage>
</organism>
<dbReference type="SUPFAM" id="SSF110849">
    <property type="entry name" value="ParB/Sulfiredoxin"/>
    <property type="match status" value="1"/>
</dbReference>
<comment type="caution">
    <text evidence="1">The sequence shown here is derived from an EMBL/GenBank/DDBJ whole genome shotgun (WGS) entry which is preliminary data.</text>
</comment>